<name>A0A426Z228_ENSVE</name>
<dbReference type="NCBIfam" id="TIGR00756">
    <property type="entry name" value="PPR"/>
    <property type="match status" value="3"/>
</dbReference>
<dbReference type="Proteomes" id="UP000287651">
    <property type="component" value="Unassembled WGS sequence"/>
</dbReference>
<evidence type="ECO:0000313" key="3">
    <source>
        <dbReference type="EMBL" id="RRT58026.1"/>
    </source>
</evidence>
<keyword evidence="1" id="KW-0677">Repeat</keyword>
<dbReference type="GO" id="GO:0003729">
    <property type="term" value="F:mRNA binding"/>
    <property type="evidence" value="ECO:0007669"/>
    <property type="project" value="TreeGrafter"/>
</dbReference>
<dbReference type="AlphaFoldDB" id="A0A426Z228"/>
<evidence type="ECO:0000256" key="2">
    <source>
        <dbReference type="PROSITE-ProRule" id="PRU00708"/>
    </source>
</evidence>
<proteinExistence type="predicted"/>
<feature type="repeat" description="PPR" evidence="2">
    <location>
        <begin position="4"/>
        <end position="38"/>
    </location>
</feature>
<dbReference type="PANTHER" id="PTHR47933">
    <property type="entry name" value="PENTATRICOPEPTIDE REPEAT-CONTAINING PROTEIN 1, MITOCHONDRIAL"/>
    <property type="match status" value="1"/>
</dbReference>
<accession>A0A426Z228</accession>
<reference evidence="3 4" key="1">
    <citation type="journal article" date="2014" name="Agronomy (Basel)">
        <title>A Draft Genome Sequence for Ensete ventricosum, the Drought-Tolerant Tree Against Hunger.</title>
        <authorList>
            <person name="Harrison J."/>
            <person name="Moore K.A."/>
            <person name="Paszkiewicz K."/>
            <person name="Jones T."/>
            <person name="Grant M."/>
            <person name="Ambacheew D."/>
            <person name="Muzemil S."/>
            <person name="Studholme D.J."/>
        </authorList>
    </citation>
    <scope>NUCLEOTIDE SEQUENCE [LARGE SCALE GENOMIC DNA]</scope>
</reference>
<evidence type="ECO:0008006" key="5">
    <source>
        <dbReference type="Google" id="ProtNLM"/>
    </source>
</evidence>
<dbReference type="Gene3D" id="1.25.40.10">
    <property type="entry name" value="Tetratricopeptide repeat domain"/>
    <property type="match status" value="2"/>
</dbReference>
<gene>
    <name evidence="3" type="ORF">B296_00033479</name>
</gene>
<feature type="repeat" description="PPR" evidence="2">
    <location>
        <begin position="74"/>
        <end position="108"/>
    </location>
</feature>
<evidence type="ECO:0000313" key="4">
    <source>
        <dbReference type="Proteomes" id="UP000287651"/>
    </source>
</evidence>
<comment type="caution">
    <text evidence="3">The sequence shown here is derived from an EMBL/GenBank/DDBJ whole genome shotgun (WGS) entry which is preliminary data.</text>
</comment>
<dbReference type="EMBL" id="AMZH03008875">
    <property type="protein sequence ID" value="RRT58026.1"/>
    <property type="molecule type" value="Genomic_DNA"/>
</dbReference>
<dbReference type="InterPro" id="IPR011990">
    <property type="entry name" value="TPR-like_helical_dom_sf"/>
</dbReference>
<feature type="repeat" description="PPR" evidence="2">
    <location>
        <begin position="39"/>
        <end position="73"/>
    </location>
</feature>
<dbReference type="PANTHER" id="PTHR47933:SF11">
    <property type="entry name" value="PENTATRICOPEPTIDE REPEAT-CONTAINING PROTEIN 2"/>
    <property type="match status" value="1"/>
</dbReference>
<sequence length="183" mass="19952">MKPSAITYNTLIDGYCQIGKVHESMRILDEMEAAGVTPNEITYGALLNGYCKTSKMDAAVNILEKMRSDGIALNCIMYTILIDGLCREGKLNEALQLLNSMLEAGVSPDVITYSALVNGLGGNLHEAKKFFTRILDIPFALRDEMEALGLVPAEVAESSINFSDRCVKAMLPGLKDVEQVCNI</sequence>
<dbReference type="PROSITE" id="PS51375">
    <property type="entry name" value="PPR"/>
    <property type="match status" value="3"/>
</dbReference>
<dbReference type="Pfam" id="PF13041">
    <property type="entry name" value="PPR_2"/>
    <property type="match status" value="2"/>
</dbReference>
<dbReference type="InterPro" id="IPR002885">
    <property type="entry name" value="PPR_rpt"/>
</dbReference>
<protein>
    <recommendedName>
        <fullName evidence="5">Pentacotripeptide-repeat region of PRORP domain-containing protein</fullName>
    </recommendedName>
</protein>
<dbReference type="InterPro" id="IPR051240">
    <property type="entry name" value="Mito_RNA-Proc/Resp"/>
</dbReference>
<organism evidence="3 4">
    <name type="scientific">Ensete ventricosum</name>
    <name type="common">Abyssinian banana</name>
    <name type="synonym">Musa ensete</name>
    <dbReference type="NCBI Taxonomy" id="4639"/>
    <lineage>
        <taxon>Eukaryota</taxon>
        <taxon>Viridiplantae</taxon>
        <taxon>Streptophyta</taxon>
        <taxon>Embryophyta</taxon>
        <taxon>Tracheophyta</taxon>
        <taxon>Spermatophyta</taxon>
        <taxon>Magnoliopsida</taxon>
        <taxon>Liliopsida</taxon>
        <taxon>Zingiberales</taxon>
        <taxon>Musaceae</taxon>
        <taxon>Ensete</taxon>
    </lineage>
</organism>
<evidence type="ECO:0000256" key="1">
    <source>
        <dbReference type="ARBA" id="ARBA00022737"/>
    </source>
</evidence>